<dbReference type="PROSITE" id="PS50879">
    <property type="entry name" value="RNASE_H_1"/>
    <property type="match status" value="1"/>
</dbReference>
<dbReference type="STRING" id="1805376.AUK05_02550"/>
<accession>A0A1J5HQ78</accession>
<dbReference type="AlphaFoldDB" id="A0A1J5HQ78"/>
<feature type="domain" description="RNase H type-1" evidence="1">
    <location>
        <begin position="1"/>
        <end position="135"/>
    </location>
</feature>
<dbReference type="EMBL" id="MNZO01000036">
    <property type="protein sequence ID" value="OIP86908.1"/>
    <property type="molecule type" value="Genomic_DNA"/>
</dbReference>
<sequence length="140" mass="15897">MKVKIFTDGGSRGNPGNSGFGVVVVDDKNDNIFESYQNMGIKTNNEAEYGGLIFALGWLKDNEDRLQINEAEFYADSELMIKQMQGLYKVKARNLKELNKQARGLILEIKSKIKFSAILRELNNRADLLANRGMDKYENK</sequence>
<gene>
    <name evidence="2" type="ORF">AUK05_02550</name>
</gene>
<dbReference type="GO" id="GO:0004523">
    <property type="term" value="F:RNA-DNA hybrid ribonuclease activity"/>
    <property type="evidence" value="ECO:0007669"/>
    <property type="project" value="InterPro"/>
</dbReference>
<dbReference type="CDD" id="cd09279">
    <property type="entry name" value="RNase_HI_like"/>
    <property type="match status" value="1"/>
</dbReference>
<organism evidence="2 3">
    <name type="scientific">Candidatus Shapirobacteria bacterium CG2_30_35_20</name>
    <dbReference type="NCBI Taxonomy" id="1805376"/>
    <lineage>
        <taxon>Bacteria</taxon>
        <taxon>Candidatus Shapironibacteriota</taxon>
    </lineage>
</organism>
<proteinExistence type="predicted"/>
<dbReference type="SUPFAM" id="SSF53098">
    <property type="entry name" value="Ribonuclease H-like"/>
    <property type="match status" value="1"/>
</dbReference>
<reference evidence="2 3" key="1">
    <citation type="journal article" date="2016" name="Environ. Microbiol.">
        <title>Genomic resolution of a cold subsurface aquifer community provides metabolic insights for novel microbes adapted to high CO concentrations.</title>
        <authorList>
            <person name="Probst A.J."/>
            <person name="Castelle C.J."/>
            <person name="Singh A."/>
            <person name="Brown C.T."/>
            <person name="Anantharaman K."/>
            <person name="Sharon I."/>
            <person name="Hug L.A."/>
            <person name="Burstein D."/>
            <person name="Emerson J.B."/>
            <person name="Thomas B.C."/>
            <person name="Banfield J.F."/>
        </authorList>
    </citation>
    <scope>NUCLEOTIDE SEQUENCE [LARGE SCALE GENOMIC DNA]</scope>
    <source>
        <strain evidence="2">CG2_30_35_20</strain>
    </source>
</reference>
<comment type="caution">
    <text evidence="2">The sequence shown here is derived from an EMBL/GenBank/DDBJ whole genome shotgun (WGS) entry which is preliminary data.</text>
</comment>
<dbReference type="InterPro" id="IPR012337">
    <property type="entry name" value="RNaseH-like_sf"/>
</dbReference>
<protein>
    <recommendedName>
        <fullName evidence="1">RNase H type-1 domain-containing protein</fullName>
    </recommendedName>
</protein>
<evidence type="ECO:0000313" key="2">
    <source>
        <dbReference type="EMBL" id="OIP86908.1"/>
    </source>
</evidence>
<dbReference type="InterPro" id="IPR002156">
    <property type="entry name" value="RNaseH_domain"/>
</dbReference>
<evidence type="ECO:0000259" key="1">
    <source>
        <dbReference type="PROSITE" id="PS50879"/>
    </source>
</evidence>
<dbReference type="GO" id="GO:0003676">
    <property type="term" value="F:nucleic acid binding"/>
    <property type="evidence" value="ECO:0007669"/>
    <property type="project" value="InterPro"/>
</dbReference>
<evidence type="ECO:0000313" key="3">
    <source>
        <dbReference type="Proteomes" id="UP000182344"/>
    </source>
</evidence>
<dbReference type="InterPro" id="IPR036397">
    <property type="entry name" value="RNaseH_sf"/>
</dbReference>
<dbReference type="Proteomes" id="UP000182344">
    <property type="component" value="Unassembled WGS sequence"/>
</dbReference>
<dbReference type="Gene3D" id="3.30.420.10">
    <property type="entry name" value="Ribonuclease H-like superfamily/Ribonuclease H"/>
    <property type="match status" value="1"/>
</dbReference>
<dbReference type="PANTHER" id="PTHR46387">
    <property type="entry name" value="POLYNUCLEOTIDYL TRANSFERASE, RIBONUCLEASE H-LIKE SUPERFAMILY PROTEIN"/>
    <property type="match status" value="1"/>
</dbReference>
<dbReference type="PANTHER" id="PTHR46387:SF2">
    <property type="entry name" value="RIBONUCLEASE HI"/>
    <property type="match status" value="1"/>
</dbReference>
<dbReference type="Pfam" id="PF13456">
    <property type="entry name" value="RVT_3"/>
    <property type="match status" value="1"/>
</dbReference>
<name>A0A1J5HQ78_9BACT</name>